<dbReference type="EMBL" id="MLJW01000069">
    <property type="protein sequence ID" value="OIR03094.1"/>
    <property type="molecule type" value="Genomic_DNA"/>
</dbReference>
<sequence>MLVLSATLKSSEQPTLEQRSNIMNTWHDFGLIIGLDAASASRATIAGGLLIVAITDNLTDSLSIHRYQESERLDALKAFRATLINFATRLGLSPGFVVLMIFLPLRIALIASSIWALLLLAGLTYVVARGRGQPVIPELLKHFAAAVAVLVASKTIGHLMALQT</sequence>
<evidence type="ECO:0000256" key="1">
    <source>
        <dbReference type="SAM" id="Phobius"/>
    </source>
</evidence>
<feature type="transmembrane region" description="Helical" evidence="1">
    <location>
        <begin position="109"/>
        <end position="128"/>
    </location>
</feature>
<dbReference type="AlphaFoldDB" id="A0A1J5SSR5"/>
<gene>
    <name evidence="2" type="ORF">GALL_148720</name>
</gene>
<keyword evidence="1" id="KW-0472">Membrane</keyword>
<proteinExistence type="predicted"/>
<evidence type="ECO:0000313" key="2">
    <source>
        <dbReference type="EMBL" id="OIR03094.1"/>
    </source>
</evidence>
<reference evidence="2" key="1">
    <citation type="submission" date="2016-10" db="EMBL/GenBank/DDBJ databases">
        <title>Sequence of Gallionella enrichment culture.</title>
        <authorList>
            <person name="Poehlein A."/>
            <person name="Muehling M."/>
            <person name="Daniel R."/>
        </authorList>
    </citation>
    <scope>NUCLEOTIDE SEQUENCE</scope>
</reference>
<name>A0A1J5SSR5_9ZZZZ</name>
<accession>A0A1J5SSR5</accession>
<evidence type="ECO:0008006" key="3">
    <source>
        <dbReference type="Google" id="ProtNLM"/>
    </source>
</evidence>
<keyword evidence="1" id="KW-1133">Transmembrane helix</keyword>
<keyword evidence="1" id="KW-0812">Transmembrane</keyword>
<organism evidence="2">
    <name type="scientific">mine drainage metagenome</name>
    <dbReference type="NCBI Taxonomy" id="410659"/>
    <lineage>
        <taxon>unclassified sequences</taxon>
        <taxon>metagenomes</taxon>
        <taxon>ecological metagenomes</taxon>
    </lineage>
</organism>
<feature type="transmembrane region" description="Helical" evidence="1">
    <location>
        <begin position="140"/>
        <end position="161"/>
    </location>
</feature>
<comment type="caution">
    <text evidence="2">The sequence shown here is derived from an EMBL/GenBank/DDBJ whole genome shotgun (WGS) entry which is preliminary data.</text>
</comment>
<protein>
    <recommendedName>
        <fullName evidence="3">VIT family protein</fullName>
    </recommendedName>
</protein>